<dbReference type="Proteomes" id="UP000215703">
    <property type="component" value="Chromosome"/>
</dbReference>
<dbReference type="NCBIfam" id="NF040700">
    <property type="entry name" value="VPA1262_N_dom"/>
    <property type="match status" value="1"/>
</dbReference>
<sequence length="498" mass="55118">MYGCAARVSRPAGWSNDHGIPLADVGHVRIAQRTVGNGTFQLFEDALHAGIIDLGSLLGQLPFQVKVAATRLVIQEALGQSAVRGRLFYTLPSLKALLGDAERALEAVLTILNEEFNFPFKDKYAARLGNFEIFELNSWLERSPPFLIESARETARDLGGPQTIDICRTPEFAKTSHRAHVVGRAAGDIVFDRLIALPEDKRRVSVPASEPLDQIEFRLFDETGDTLLHFERGNFVNRVGFVMMPLGRQMTIVDDLTQRVVGAGRALVSKASTVISHSSHRSMVGGPAKGSWRHFADEMSSLVAAQLPKPSEDRWFERGVEGEVGAIAHLNSLLNGGRIRAAVLVDPWFGADALVRFALRLGSQDIHLSIITSWATVDPDTNVALDPVRDPTEKLEAALRQIEPFLNPRLSIVNLIDGKQQAFHDRYLLLYPHEGPDKVFLLSNSINRIAGNWPFSMSLFSPDVGREIQRYIEGLCDGRDTARNRTLTTSFRWPANAS</sequence>
<accession>A0A2U8PGD5</accession>
<dbReference type="AlphaFoldDB" id="A0A2U8PGD5"/>
<dbReference type="EMBL" id="CP029425">
    <property type="protein sequence ID" value="AWL96806.1"/>
    <property type="molecule type" value="Genomic_DNA"/>
</dbReference>
<protein>
    <submittedName>
        <fullName evidence="1">Uncharacterized protein</fullName>
    </submittedName>
</protein>
<reference evidence="1 2" key="1">
    <citation type="journal article" date="2014" name="Int. J. Syst. Evol. Microbiol.">
        <title>Bradyrhizobium ottawaense sp. nov., a symbiotic nitrogen fixing bacterium from root nodules of soybeans in Canada.</title>
        <authorList>
            <person name="Yu X."/>
            <person name="Cloutier S."/>
            <person name="Tambong J.T."/>
            <person name="Bromfield E.S."/>
        </authorList>
    </citation>
    <scope>NUCLEOTIDE SEQUENCE [LARGE SCALE GENOMIC DNA]</scope>
    <source>
        <strain evidence="1 2">OO99</strain>
    </source>
</reference>
<name>A0A2U8PGD5_9BRAD</name>
<dbReference type="KEGG" id="bot:CIT37_35270"/>
<organism evidence="1 2">
    <name type="scientific">Bradyrhizobium ottawaense</name>
    <dbReference type="NCBI Taxonomy" id="931866"/>
    <lineage>
        <taxon>Bacteria</taxon>
        <taxon>Pseudomonadati</taxon>
        <taxon>Pseudomonadota</taxon>
        <taxon>Alphaproteobacteria</taxon>
        <taxon>Hyphomicrobiales</taxon>
        <taxon>Nitrobacteraceae</taxon>
        <taxon>Bradyrhizobium</taxon>
    </lineage>
</organism>
<evidence type="ECO:0000313" key="2">
    <source>
        <dbReference type="Proteomes" id="UP000215703"/>
    </source>
</evidence>
<proteinExistence type="predicted"/>
<evidence type="ECO:0000313" key="1">
    <source>
        <dbReference type="EMBL" id="AWL96806.1"/>
    </source>
</evidence>
<gene>
    <name evidence="1" type="ORF">CIT37_35270</name>
</gene>
<reference evidence="1 2" key="2">
    <citation type="journal article" date="2017" name="Syst. Appl. Microbiol.">
        <title>Soybeans inoculated with root zone soils of Canadian native legumes harbour diverse and novel Bradyrhizobium spp. that possess agricultural potential.</title>
        <authorList>
            <person name="Bromfield E.S.P."/>
            <person name="Cloutier S."/>
            <person name="Tambong J.T."/>
            <person name="Tran Thi T.V."/>
        </authorList>
    </citation>
    <scope>NUCLEOTIDE SEQUENCE [LARGE SCALE GENOMIC DNA]</scope>
    <source>
        <strain evidence="1 2">OO99</strain>
    </source>
</reference>